<dbReference type="OrthoDB" id="116695at2"/>
<dbReference type="RefSeq" id="WP_139366979.1">
    <property type="nucleotide sequence ID" value="NZ_FUWH01000002.1"/>
</dbReference>
<evidence type="ECO:0000313" key="1">
    <source>
        <dbReference type="EMBL" id="SJZ48163.1"/>
    </source>
</evidence>
<dbReference type="EMBL" id="FUWH01000002">
    <property type="protein sequence ID" value="SJZ48163.1"/>
    <property type="molecule type" value="Genomic_DNA"/>
</dbReference>
<sequence>MNKNHINISHILLCAVLAGSCLTACESQSRRTETVVISDTVAEVISEPEHTDDLSAPDTLFADGTRPSSWSSAGFTDPSAFKNFLSNWKVWVQAGMKDSIVAYTKFPLPAYKDKAGFLKAWPVIFSAEMKRKIAAQPLNEIFRNYQGAMIVNGAFWFSQFPEGYRLIAVNKP</sequence>
<keyword evidence="2" id="KW-1185">Reference proteome</keyword>
<gene>
    <name evidence="1" type="ORF">SAMN04488132_102230</name>
</gene>
<proteinExistence type="predicted"/>
<reference evidence="1 2" key="1">
    <citation type="submission" date="2017-02" db="EMBL/GenBank/DDBJ databases">
        <authorList>
            <person name="Peterson S.W."/>
        </authorList>
    </citation>
    <scope>NUCLEOTIDE SEQUENCE [LARGE SCALE GENOMIC DNA]</scope>
    <source>
        <strain evidence="1 2">DSM 22335</strain>
    </source>
</reference>
<dbReference type="PROSITE" id="PS51257">
    <property type="entry name" value="PROKAR_LIPOPROTEIN"/>
    <property type="match status" value="1"/>
</dbReference>
<organism evidence="1 2">
    <name type="scientific">Sediminibacterium ginsengisoli</name>
    <dbReference type="NCBI Taxonomy" id="413434"/>
    <lineage>
        <taxon>Bacteria</taxon>
        <taxon>Pseudomonadati</taxon>
        <taxon>Bacteroidota</taxon>
        <taxon>Chitinophagia</taxon>
        <taxon>Chitinophagales</taxon>
        <taxon>Chitinophagaceae</taxon>
        <taxon>Sediminibacterium</taxon>
    </lineage>
</organism>
<name>A0A1T4L0J4_9BACT</name>
<dbReference type="Proteomes" id="UP000190888">
    <property type="component" value="Unassembled WGS sequence"/>
</dbReference>
<evidence type="ECO:0000313" key="2">
    <source>
        <dbReference type="Proteomes" id="UP000190888"/>
    </source>
</evidence>
<accession>A0A1T4L0J4</accession>
<dbReference type="AlphaFoldDB" id="A0A1T4L0J4"/>
<dbReference type="STRING" id="413434.SAMN04488132_102230"/>
<protein>
    <submittedName>
        <fullName evidence="1">Uncharacterized protein</fullName>
    </submittedName>
</protein>